<evidence type="ECO:0000313" key="4">
    <source>
        <dbReference type="Proteomes" id="UP001300502"/>
    </source>
</evidence>
<feature type="compositionally biased region" description="Polar residues" evidence="1">
    <location>
        <begin position="201"/>
        <end position="230"/>
    </location>
</feature>
<feature type="compositionally biased region" description="Basic and acidic residues" evidence="1">
    <location>
        <begin position="804"/>
        <end position="855"/>
    </location>
</feature>
<feature type="compositionally biased region" description="Basic and acidic residues" evidence="1">
    <location>
        <begin position="889"/>
        <end position="899"/>
    </location>
</feature>
<feature type="compositionally biased region" description="Basic and acidic residues" evidence="1">
    <location>
        <begin position="298"/>
        <end position="314"/>
    </location>
</feature>
<feature type="region of interest" description="Disordered" evidence="1">
    <location>
        <begin position="282"/>
        <end position="334"/>
    </location>
</feature>
<name>A0AAV9IN79_9RHOD</name>
<feature type="compositionally biased region" description="Basic and acidic residues" evidence="1">
    <location>
        <begin position="119"/>
        <end position="130"/>
    </location>
</feature>
<reference evidence="3 4" key="1">
    <citation type="submission" date="2022-07" db="EMBL/GenBank/DDBJ databases">
        <title>Genome-wide signatures of adaptation to extreme environments.</title>
        <authorList>
            <person name="Cho C.H."/>
            <person name="Yoon H.S."/>
        </authorList>
    </citation>
    <scope>NUCLEOTIDE SEQUENCE [LARGE SCALE GENOMIC DNA]</scope>
    <source>
        <strain evidence="3 4">108.79 E11</strain>
    </source>
</reference>
<dbReference type="Proteomes" id="UP001300502">
    <property type="component" value="Unassembled WGS sequence"/>
</dbReference>
<evidence type="ECO:0000256" key="1">
    <source>
        <dbReference type="SAM" id="MobiDB-lite"/>
    </source>
</evidence>
<feature type="region of interest" description="Disordered" evidence="1">
    <location>
        <begin position="459"/>
        <end position="487"/>
    </location>
</feature>
<evidence type="ECO:0000259" key="2">
    <source>
        <dbReference type="PROSITE" id="PS50800"/>
    </source>
</evidence>
<feature type="region of interest" description="Disordered" evidence="1">
    <location>
        <begin position="735"/>
        <end position="913"/>
    </location>
</feature>
<feature type="compositionally biased region" description="Basic and acidic residues" evidence="1">
    <location>
        <begin position="321"/>
        <end position="334"/>
    </location>
</feature>
<evidence type="ECO:0000313" key="3">
    <source>
        <dbReference type="EMBL" id="KAK4528689.1"/>
    </source>
</evidence>
<feature type="domain" description="SAP" evidence="2">
    <location>
        <begin position="251"/>
        <end position="285"/>
    </location>
</feature>
<feature type="compositionally biased region" description="Polar residues" evidence="1">
    <location>
        <begin position="164"/>
        <end position="173"/>
    </location>
</feature>
<gene>
    <name evidence="3" type="ORF">GAYE_SCF63G6634</name>
</gene>
<feature type="region of interest" description="Disordered" evidence="1">
    <location>
        <begin position="1"/>
        <end position="46"/>
    </location>
</feature>
<feature type="compositionally biased region" description="Basic and acidic residues" evidence="1">
    <location>
        <begin position="650"/>
        <end position="665"/>
    </location>
</feature>
<feature type="region of interest" description="Disordered" evidence="1">
    <location>
        <begin position="625"/>
        <end position="702"/>
    </location>
</feature>
<feature type="compositionally biased region" description="Polar residues" evidence="1">
    <location>
        <begin position="285"/>
        <end position="297"/>
    </location>
</feature>
<dbReference type="PROSITE" id="PS50800">
    <property type="entry name" value="SAP"/>
    <property type="match status" value="1"/>
</dbReference>
<feature type="compositionally biased region" description="Low complexity" evidence="1">
    <location>
        <begin position="1"/>
        <end position="22"/>
    </location>
</feature>
<feature type="compositionally biased region" description="Basic and acidic residues" evidence="1">
    <location>
        <begin position="71"/>
        <end position="98"/>
    </location>
</feature>
<feature type="compositionally biased region" description="Polar residues" evidence="1">
    <location>
        <begin position="132"/>
        <end position="142"/>
    </location>
</feature>
<feature type="compositionally biased region" description="Polar residues" evidence="1">
    <location>
        <begin position="407"/>
        <end position="418"/>
    </location>
</feature>
<feature type="compositionally biased region" description="Basic and acidic residues" evidence="1">
    <location>
        <begin position="936"/>
        <end position="961"/>
    </location>
</feature>
<comment type="caution">
    <text evidence="3">The sequence shown here is derived from an EMBL/GenBank/DDBJ whole genome shotgun (WGS) entry which is preliminary data.</text>
</comment>
<accession>A0AAV9IN79</accession>
<keyword evidence="4" id="KW-1185">Reference proteome</keyword>
<feature type="region of interest" description="Disordered" evidence="1">
    <location>
        <begin position="1303"/>
        <end position="1322"/>
    </location>
</feature>
<dbReference type="Pfam" id="PF02037">
    <property type="entry name" value="SAP"/>
    <property type="match status" value="1"/>
</dbReference>
<feature type="compositionally biased region" description="Polar residues" evidence="1">
    <location>
        <begin position="667"/>
        <end position="678"/>
    </location>
</feature>
<feature type="compositionally biased region" description="Polar residues" evidence="1">
    <location>
        <begin position="863"/>
        <end position="888"/>
    </location>
</feature>
<feature type="region of interest" description="Disordered" evidence="1">
    <location>
        <begin position="378"/>
        <end position="418"/>
    </location>
</feature>
<organism evidence="3 4">
    <name type="scientific">Galdieria yellowstonensis</name>
    <dbReference type="NCBI Taxonomy" id="3028027"/>
    <lineage>
        <taxon>Eukaryota</taxon>
        <taxon>Rhodophyta</taxon>
        <taxon>Bangiophyceae</taxon>
        <taxon>Galdieriales</taxon>
        <taxon>Galdieriaceae</taxon>
        <taxon>Galdieria</taxon>
    </lineage>
</organism>
<feature type="region of interest" description="Disordered" evidence="1">
    <location>
        <begin position="62"/>
        <end position="246"/>
    </location>
</feature>
<feature type="compositionally biased region" description="Basic residues" evidence="1">
    <location>
        <begin position="1313"/>
        <end position="1322"/>
    </location>
</feature>
<feature type="compositionally biased region" description="Basic and acidic residues" evidence="1">
    <location>
        <begin position="23"/>
        <end position="34"/>
    </location>
</feature>
<feature type="compositionally biased region" description="Polar residues" evidence="1">
    <location>
        <begin position="102"/>
        <end position="118"/>
    </location>
</feature>
<proteinExistence type="predicted"/>
<feature type="compositionally biased region" description="Basic and acidic residues" evidence="1">
    <location>
        <begin position="143"/>
        <end position="163"/>
    </location>
</feature>
<dbReference type="InterPro" id="IPR003034">
    <property type="entry name" value="SAP_dom"/>
</dbReference>
<feature type="region of interest" description="Disordered" evidence="1">
    <location>
        <begin position="929"/>
        <end position="961"/>
    </location>
</feature>
<feature type="compositionally biased region" description="Polar residues" evidence="1">
    <location>
        <begin position="760"/>
        <end position="775"/>
    </location>
</feature>
<protein>
    <recommendedName>
        <fullName evidence="2">SAP domain-containing protein</fullName>
    </recommendedName>
</protein>
<sequence>MAGSSSPSSQAESFSSSVAENSSLERLERQRKSSEQGALATDSSLKGRSSLFRKFRSYLSSLVRKSSATQSERKSSSQEEQSETSKDTEEKTPKRALFDDSIPQNSEMELSNNPPMQTSDERWEVERDECTTEPQQTSVQTTVKEEESYEDSKISSEEKEKNSTTRSLHTPAQSEDRQMNRNYLLESAKSEAKGRTRKHTTISVGKQQRHVTAQKATISKSKASHRTSGTAREVNQGHEDQLSQALSEDFSETISYQELRSLCKRLGIKAVGKKTELVEKVRSYAKSQETASEASVSRNERSNIQDKENKKAKEITTASKSKREGSKAREKKTIEHSTYSLETVALARAVLQHLQSQERTISVEEYQLYQNILKSAVQKPSEESPVGEYAAGAAASSSHPKKRRRTSPLSKQQKSSNSLTAMKAVEISIEADAFSSQQTLQPSLKRQRIYSMDVMPFEGAEESTPKSSPKVTPAPIRPTVSRRTETTGNTVTPVDVVRTLMGSTSAESDKSTSKLKPAEGDQVMPIAGSAFTTPIISTSRNLPQTTFSHRRETEVKDLKKQENAHTPLLFSKKNDWTKTTDVSGLKRSWDTGKKERVYDFRKNMSPSPARASASDTARKILETLERIAGNSAERKKPPPVTLDSLRKRHRTEEHSVSLSENRPKWNDASSVETEGNNNHYEDRIQNKVGAGSHLENSNRDAKRTKDFSVDLAKDLFAKHIDASAKKEMANDLKVCQNEAPVDSTAPTTKNRRQQKERPAQQESNFQSFPVMSSVTKRLMSDKDAEEIVSSSSSPVEERDDDDDSKSNEKSQERMTERDSGESEEKEHKSTEEPAKDMLQRNLESIDHKQKPREEVTDSFVSPEYSSVENNSLPVVNEKSFATEQNQNKVMEETSEKEENATTDTWKPQNEKLIEDRYEVGGHDDEKFVQQSTEAMLDSKEENKTSSLTKDEETIVTDQESKNEIVLPENHVSVATTFSSNSFSYNSTPTQNLSGKPFSFQTNNIFLQPNSQDSQAVGTSAGFLFSSASGGNDVKANNSQTFNSHSTGHSLEAPAVGFAQPFSTSQPKESQSVPSLFSASAPLFSGTSMSSSIFTSSTTFPTTTTFQSPFSTSSFSGAFSGAFSTSPTSAPGVNLFTSSQQTLPVTNNQLLSSGSLAASSNTTSSFSSPGFQGFAAATASTDIFSKSAPVGGQETATATSLFSASPFSSNAFSSVPNPFSTVSPFSFGSTSSPFSFGATSSSASFPLNTSPFSSQAMFPPQSSPGMDNNANPFTAPFQFNTGSNMPLFSSSGASNMPFTSSFALGSQNTTTGRKMVRARRLRH</sequence>
<dbReference type="EMBL" id="JANCYU010000068">
    <property type="protein sequence ID" value="KAK4528689.1"/>
    <property type="molecule type" value="Genomic_DNA"/>
</dbReference>